<dbReference type="Gene3D" id="1.20.1250.20">
    <property type="entry name" value="MFS general substrate transporter like domains"/>
    <property type="match status" value="1"/>
</dbReference>
<proteinExistence type="predicted"/>
<feature type="transmembrane region" description="Helical" evidence="3">
    <location>
        <begin position="251"/>
        <end position="278"/>
    </location>
</feature>
<feature type="transmembrane region" description="Helical" evidence="3">
    <location>
        <begin position="174"/>
        <end position="198"/>
    </location>
</feature>
<feature type="domain" description="Major facilitator superfamily (MFS) profile" evidence="4">
    <location>
        <begin position="47"/>
        <end position="440"/>
    </location>
</feature>
<evidence type="ECO:0000256" key="2">
    <source>
        <dbReference type="SAM" id="MobiDB-lite"/>
    </source>
</evidence>
<keyword evidence="6" id="KW-1185">Reference proteome</keyword>
<dbReference type="InterPro" id="IPR036259">
    <property type="entry name" value="MFS_trans_sf"/>
</dbReference>
<accession>A0ABR3FCZ8</accession>
<dbReference type="PROSITE" id="PS50850">
    <property type="entry name" value="MFS"/>
    <property type="match status" value="1"/>
</dbReference>
<keyword evidence="3" id="KW-1133">Transmembrane helix</keyword>
<dbReference type="InterPro" id="IPR011701">
    <property type="entry name" value="MFS"/>
</dbReference>
<comment type="caution">
    <text evidence="5">The sequence shown here is derived from an EMBL/GenBank/DDBJ whole genome shotgun (WGS) entry which is preliminary data.</text>
</comment>
<feature type="transmembrane region" description="Helical" evidence="3">
    <location>
        <begin position="87"/>
        <end position="104"/>
    </location>
</feature>
<dbReference type="SUPFAM" id="SSF103473">
    <property type="entry name" value="MFS general substrate transporter"/>
    <property type="match status" value="1"/>
</dbReference>
<evidence type="ECO:0000256" key="3">
    <source>
        <dbReference type="SAM" id="Phobius"/>
    </source>
</evidence>
<name>A0ABR3FCZ8_9AGAR</name>
<gene>
    <name evidence="5" type="ORF">V5O48_008778</name>
</gene>
<dbReference type="EMBL" id="JBAHYK010000533">
    <property type="protein sequence ID" value="KAL0573185.1"/>
    <property type="molecule type" value="Genomic_DNA"/>
</dbReference>
<organism evidence="5 6">
    <name type="scientific">Marasmius crinis-equi</name>
    <dbReference type="NCBI Taxonomy" id="585013"/>
    <lineage>
        <taxon>Eukaryota</taxon>
        <taxon>Fungi</taxon>
        <taxon>Dikarya</taxon>
        <taxon>Basidiomycota</taxon>
        <taxon>Agaricomycotina</taxon>
        <taxon>Agaricomycetes</taxon>
        <taxon>Agaricomycetidae</taxon>
        <taxon>Agaricales</taxon>
        <taxon>Marasmiineae</taxon>
        <taxon>Marasmiaceae</taxon>
        <taxon>Marasmius</taxon>
    </lineage>
</organism>
<dbReference type="CDD" id="cd17324">
    <property type="entry name" value="MFS_NepI_like"/>
    <property type="match status" value="1"/>
</dbReference>
<evidence type="ECO:0000313" key="5">
    <source>
        <dbReference type="EMBL" id="KAL0573185.1"/>
    </source>
</evidence>
<evidence type="ECO:0000256" key="1">
    <source>
        <dbReference type="ARBA" id="ARBA00004141"/>
    </source>
</evidence>
<dbReference type="InterPro" id="IPR020846">
    <property type="entry name" value="MFS_dom"/>
</dbReference>
<dbReference type="Pfam" id="PF07690">
    <property type="entry name" value="MFS_1"/>
    <property type="match status" value="1"/>
</dbReference>
<feature type="transmembrane region" description="Helical" evidence="3">
    <location>
        <begin position="139"/>
        <end position="162"/>
    </location>
</feature>
<feature type="transmembrane region" description="Helical" evidence="3">
    <location>
        <begin position="313"/>
        <end position="332"/>
    </location>
</feature>
<feature type="transmembrane region" description="Helical" evidence="3">
    <location>
        <begin position="284"/>
        <end position="306"/>
    </location>
</feature>
<feature type="region of interest" description="Disordered" evidence="2">
    <location>
        <begin position="436"/>
        <end position="477"/>
    </location>
</feature>
<dbReference type="PANTHER" id="PTHR42910">
    <property type="entry name" value="TRANSPORTER SCO4007-RELATED"/>
    <property type="match status" value="1"/>
</dbReference>
<dbReference type="PANTHER" id="PTHR42910:SF1">
    <property type="entry name" value="MAJOR FACILITATOR SUPERFAMILY (MFS) PROFILE DOMAIN-CONTAINING PROTEIN"/>
    <property type="match status" value="1"/>
</dbReference>
<feature type="transmembrane region" description="Helical" evidence="3">
    <location>
        <begin position="44"/>
        <end position="67"/>
    </location>
</feature>
<feature type="transmembrane region" description="Helical" evidence="3">
    <location>
        <begin position="116"/>
        <end position="133"/>
    </location>
</feature>
<evidence type="ECO:0000313" key="6">
    <source>
        <dbReference type="Proteomes" id="UP001465976"/>
    </source>
</evidence>
<feature type="transmembrane region" description="Helical" evidence="3">
    <location>
        <begin position="204"/>
        <end position="223"/>
    </location>
</feature>
<keyword evidence="3" id="KW-0812">Transmembrane</keyword>
<keyword evidence="3" id="KW-0472">Membrane</keyword>
<comment type="subcellular location">
    <subcellularLocation>
        <location evidence="1">Membrane</location>
        <topology evidence="1">Multi-pass membrane protein</topology>
    </subcellularLocation>
</comment>
<evidence type="ECO:0000259" key="4">
    <source>
        <dbReference type="PROSITE" id="PS50850"/>
    </source>
</evidence>
<reference evidence="5 6" key="1">
    <citation type="submission" date="2024-02" db="EMBL/GenBank/DDBJ databases">
        <title>A draft genome for the cacao thread blight pathogen Marasmius crinis-equi.</title>
        <authorList>
            <person name="Cohen S.P."/>
            <person name="Baruah I.K."/>
            <person name="Amoako-Attah I."/>
            <person name="Bukari Y."/>
            <person name="Meinhardt L.W."/>
            <person name="Bailey B.A."/>
        </authorList>
    </citation>
    <scope>NUCLEOTIDE SEQUENCE [LARGE SCALE GENOMIC DNA]</scope>
    <source>
        <strain evidence="5 6">GH-76</strain>
    </source>
</reference>
<sequence length="477" mass="51480">MSDSGSNGGQKHAPDVKSPIEQHKRDFGLIPIPRRLRYDPQKPFHFGYVLQIAFGFASTFTVSNLYYCQPLLIEFSKTFQVSYSRVSDVPILVQTGYAIGLLLISPLGDLVRRRQLILALVIMSTGLTVGLAITTRVEVFIALSFLVGVVTVTPQVLIPLAADLAPPERRASAISVVFAGLLLGVLIARVIAGIIAQYVTWRVVYYLAIGVQGIVVIGSYLLLPDYPAKNKNLTYWEILFSMAKYCVTEPILVQAVLINIAGSGLFSSLWVTLTFLLGGDPYNYSTLAIGLFGLIGIGGVAMGPVIGRIIDKLIPWYATLIGCFGTIVGTTVQVVGGGLHISAVVIAIVCIDLFRQTVQTSLSTNIFSIAPEARARLNAVSLLGIFIGQVMGSSVGTKLFLEHGWRAGAGMQLGHTWFGYEGGAEFRKSVVDARKKAEEEKQGSSRTSEVLEGKGSREGDIEALDDKPPKPEINKSS</sequence>
<protein>
    <recommendedName>
        <fullName evidence="4">Major facilitator superfamily (MFS) profile domain-containing protein</fullName>
    </recommendedName>
</protein>
<dbReference type="Proteomes" id="UP001465976">
    <property type="component" value="Unassembled WGS sequence"/>
</dbReference>